<keyword evidence="3" id="KW-1185">Reference proteome</keyword>
<accession>A0ABS3LGJ0</accession>
<comment type="caution">
    <text evidence="2">The sequence shown here is derived from an EMBL/GenBank/DDBJ whole genome shotgun (WGS) entry which is preliminary data.</text>
</comment>
<proteinExistence type="predicted"/>
<dbReference type="Pfam" id="PF20037">
    <property type="entry name" value="DUF6440"/>
    <property type="match status" value="1"/>
</dbReference>
<evidence type="ECO:0000313" key="2">
    <source>
        <dbReference type="EMBL" id="MBO1308759.1"/>
    </source>
</evidence>
<dbReference type="EMBL" id="JAFREM010000042">
    <property type="protein sequence ID" value="MBO1308759.1"/>
    <property type="molecule type" value="Genomic_DNA"/>
</dbReference>
<gene>
    <name evidence="2" type="ORF">JZO70_21485</name>
</gene>
<protein>
    <recommendedName>
        <fullName evidence="1">DUF6440 domain-containing protein</fullName>
    </recommendedName>
</protein>
<evidence type="ECO:0000313" key="3">
    <source>
        <dbReference type="Proteomes" id="UP000664601"/>
    </source>
</evidence>
<dbReference type="Proteomes" id="UP000664601">
    <property type="component" value="Unassembled WGS sequence"/>
</dbReference>
<name>A0ABS3LGJ0_9ENTE</name>
<organism evidence="2 3">
    <name type="scientific">Candidatus Enterococcus moelleringii</name>
    <dbReference type="NCBI Taxonomy" id="2815325"/>
    <lineage>
        <taxon>Bacteria</taxon>
        <taxon>Bacillati</taxon>
        <taxon>Bacillota</taxon>
        <taxon>Bacilli</taxon>
        <taxon>Lactobacillales</taxon>
        <taxon>Enterococcaceae</taxon>
        <taxon>Enterococcus</taxon>
    </lineage>
</organism>
<reference evidence="2 3" key="1">
    <citation type="submission" date="2021-03" db="EMBL/GenBank/DDBJ databases">
        <title>Enterococcal diversity collection.</title>
        <authorList>
            <person name="Gilmore M.S."/>
            <person name="Schwartzman J."/>
            <person name="Van Tyne D."/>
            <person name="Martin M."/>
            <person name="Earl A.M."/>
            <person name="Manson A.L."/>
            <person name="Straub T."/>
            <person name="Salamzade R."/>
            <person name="Saavedra J."/>
            <person name="Lebreton F."/>
            <person name="Prichula J."/>
            <person name="Schaufler K."/>
            <person name="Gaca A."/>
            <person name="Sgardioli B."/>
            <person name="Wagenaar J."/>
            <person name="Strong T."/>
        </authorList>
    </citation>
    <scope>NUCLEOTIDE SEQUENCE [LARGE SCALE GENOMIC DNA]</scope>
    <source>
        <strain evidence="2 3">669A</strain>
    </source>
</reference>
<feature type="domain" description="DUF6440" evidence="1">
    <location>
        <begin position="4"/>
        <end position="56"/>
    </location>
</feature>
<evidence type="ECO:0000259" key="1">
    <source>
        <dbReference type="Pfam" id="PF20037"/>
    </source>
</evidence>
<dbReference type="InterPro" id="IPR045515">
    <property type="entry name" value="DUF6440"/>
</dbReference>
<sequence>MEERFVVSEEKSDKKSIKTQIITDEKTGVQYLLVLNTLFGSTGITPLLNADGTPVIRRR</sequence>
<dbReference type="RefSeq" id="WP_207675750.1">
    <property type="nucleotide sequence ID" value="NZ_JAFREM010000042.1"/>
</dbReference>